<dbReference type="Pfam" id="PF01738">
    <property type="entry name" value="DLH"/>
    <property type="match status" value="1"/>
</dbReference>
<feature type="compositionally biased region" description="Acidic residues" evidence="1">
    <location>
        <begin position="287"/>
        <end position="310"/>
    </location>
</feature>
<dbReference type="AlphaFoldDB" id="A0A6A4M600"/>
<dbReference type="GO" id="GO:0016787">
    <property type="term" value="F:hydrolase activity"/>
    <property type="evidence" value="ECO:0007669"/>
    <property type="project" value="InterPro"/>
</dbReference>
<sequence length="310" mass="32959">MSGSQCCENPPALNSSCGSSGSVLELGGLKAYATGPSDSKLAILLISDGTKLRILDQYFQRYDTKMLKACDYFVQCSSQDKGFEDAKPVIAALKNKGFSAIGAAGFCWGAKVVVELGKSDYIQAAVLLHPSLVTVDDIKELKAPIAILGAEVDRISPPELLKKFEEVLSSRAELNGYVKIFPGTSHGWTVRYNVEDETAVKHAEEAHQNIGRYMLAWPRDNHNVAVEAVAASDNTTGHVEAVASDYTMGHIEVVACHTQLAPRVARAASGTDDPPNTPPCRSADSVGPEEEGGTGEEEGETGDDSEAAEA</sequence>
<gene>
    <name evidence="3" type="ORF">C3L33_04083</name>
</gene>
<dbReference type="InterPro" id="IPR029058">
    <property type="entry name" value="AB_hydrolase_fold"/>
</dbReference>
<organism evidence="3 4">
    <name type="scientific">Rhododendron williamsianum</name>
    <dbReference type="NCBI Taxonomy" id="262921"/>
    <lineage>
        <taxon>Eukaryota</taxon>
        <taxon>Viridiplantae</taxon>
        <taxon>Streptophyta</taxon>
        <taxon>Embryophyta</taxon>
        <taxon>Tracheophyta</taxon>
        <taxon>Spermatophyta</taxon>
        <taxon>Magnoliopsida</taxon>
        <taxon>eudicotyledons</taxon>
        <taxon>Gunneridae</taxon>
        <taxon>Pentapetalae</taxon>
        <taxon>asterids</taxon>
        <taxon>Ericales</taxon>
        <taxon>Ericaceae</taxon>
        <taxon>Ericoideae</taxon>
        <taxon>Rhodoreae</taxon>
        <taxon>Rhododendron</taxon>
    </lineage>
</organism>
<feature type="non-terminal residue" evidence="3">
    <location>
        <position position="1"/>
    </location>
</feature>
<feature type="region of interest" description="Disordered" evidence="1">
    <location>
        <begin position="265"/>
        <end position="310"/>
    </location>
</feature>
<dbReference type="Gene3D" id="3.40.50.1820">
    <property type="entry name" value="alpha/beta hydrolase"/>
    <property type="match status" value="1"/>
</dbReference>
<evidence type="ECO:0000313" key="4">
    <source>
        <dbReference type="Proteomes" id="UP000428333"/>
    </source>
</evidence>
<dbReference type="EMBL" id="QEFC01000547">
    <property type="protein sequence ID" value="KAE9463901.1"/>
    <property type="molecule type" value="Genomic_DNA"/>
</dbReference>
<protein>
    <recommendedName>
        <fullName evidence="2">Dienelactone hydrolase domain-containing protein</fullName>
    </recommendedName>
</protein>
<evidence type="ECO:0000256" key="1">
    <source>
        <dbReference type="SAM" id="MobiDB-lite"/>
    </source>
</evidence>
<evidence type="ECO:0000313" key="3">
    <source>
        <dbReference type="EMBL" id="KAE9463901.1"/>
    </source>
</evidence>
<evidence type="ECO:0000259" key="2">
    <source>
        <dbReference type="Pfam" id="PF01738"/>
    </source>
</evidence>
<dbReference type="SUPFAM" id="SSF53474">
    <property type="entry name" value="alpha/beta-Hydrolases"/>
    <property type="match status" value="1"/>
</dbReference>
<feature type="domain" description="Dienelactone hydrolase" evidence="2">
    <location>
        <begin position="79"/>
        <end position="205"/>
    </location>
</feature>
<comment type="caution">
    <text evidence="3">The sequence shown here is derived from an EMBL/GenBank/DDBJ whole genome shotgun (WGS) entry which is preliminary data.</text>
</comment>
<proteinExistence type="predicted"/>
<dbReference type="PANTHER" id="PTHR17630">
    <property type="entry name" value="DIENELACTONE HYDROLASE"/>
    <property type="match status" value="1"/>
</dbReference>
<dbReference type="InterPro" id="IPR002925">
    <property type="entry name" value="Dienelactn_hydro"/>
</dbReference>
<reference evidence="3 4" key="1">
    <citation type="journal article" date="2019" name="Genome Biol. Evol.">
        <title>The Rhododendron genome and chromosomal organization provide insight into shared whole-genome duplications across the heath family (Ericaceae).</title>
        <authorList>
            <person name="Soza V.L."/>
            <person name="Lindsley D."/>
            <person name="Waalkes A."/>
            <person name="Ramage E."/>
            <person name="Patwardhan R.P."/>
            <person name="Burton J.N."/>
            <person name="Adey A."/>
            <person name="Kumar A."/>
            <person name="Qiu R."/>
            <person name="Shendure J."/>
            <person name="Hall B."/>
        </authorList>
    </citation>
    <scope>NUCLEOTIDE SEQUENCE [LARGE SCALE GENOMIC DNA]</scope>
    <source>
        <strain evidence="3">RSF 1966-606</strain>
    </source>
</reference>
<keyword evidence="4" id="KW-1185">Reference proteome</keyword>
<dbReference type="OrthoDB" id="17560at2759"/>
<dbReference type="PANTHER" id="PTHR17630:SF44">
    <property type="entry name" value="PROTEIN AIM2"/>
    <property type="match status" value="1"/>
</dbReference>
<name>A0A6A4M600_9ERIC</name>
<dbReference type="Proteomes" id="UP000428333">
    <property type="component" value="Linkage Group LG03"/>
</dbReference>
<accession>A0A6A4M600</accession>